<dbReference type="InterPro" id="IPR023393">
    <property type="entry name" value="START-like_dom_sf"/>
</dbReference>
<protein>
    <recommendedName>
        <fullName evidence="4">Polyketide cyclase</fullName>
    </recommendedName>
</protein>
<dbReference type="Proteomes" id="UP000220768">
    <property type="component" value="Unassembled WGS sequence"/>
</dbReference>
<gene>
    <name evidence="2" type="ORF">CO666_14850</name>
</gene>
<proteinExistence type="predicted"/>
<feature type="compositionally biased region" description="Polar residues" evidence="1">
    <location>
        <begin position="7"/>
        <end position="17"/>
    </location>
</feature>
<accession>A0A2A6JBL7</accession>
<sequence>MNEVKTLAQTKQQQTGFEQRYELDAPPEKVWRAISIAEFREKWLPKEALADPQSLSETPGKEVRYKLRDESPPFLESTVTFTITPNASGGTSLRIIHELTGVTFERLTSSVANSNSPVLMLAA</sequence>
<feature type="region of interest" description="Disordered" evidence="1">
    <location>
        <begin position="1"/>
        <end position="20"/>
    </location>
</feature>
<keyword evidence="3" id="KW-1185">Reference proteome</keyword>
<dbReference type="RefSeq" id="WP_097612864.1">
    <property type="nucleotide sequence ID" value="NZ_NWSV01000008.1"/>
</dbReference>
<evidence type="ECO:0008006" key="4">
    <source>
        <dbReference type="Google" id="ProtNLM"/>
    </source>
</evidence>
<evidence type="ECO:0000313" key="3">
    <source>
        <dbReference type="Proteomes" id="UP000220768"/>
    </source>
</evidence>
<dbReference type="SUPFAM" id="SSF55961">
    <property type="entry name" value="Bet v1-like"/>
    <property type="match status" value="1"/>
</dbReference>
<evidence type="ECO:0000313" key="2">
    <source>
        <dbReference type="EMBL" id="PDT03331.1"/>
    </source>
</evidence>
<organism evidence="2 3">
    <name type="scientific">Rhizobium chutanense</name>
    <dbReference type="NCBI Taxonomy" id="2035448"/>
    <lineage>
        <taxon>Bacteria</taxon>
        <taxon>Pseudomonadati</taxon>
        <taxon>Pseudomonadota</taxon>
        <taxon>Alphaproteobacteria</taxon>
        <taxon>Hyphomicrobiales</taxon>
        <taxon>Rhizobiaceae</taxon>
        <taxon>Rhizobium/Agrobacterium group</taxon>
        <taxon>Rhizobium</taxon>
    </lineage>
</organism>
<comment type="caution">
    <text evidence="2">The sequence shown here is derived from an EMBL/GenBank/DDBJ whole genome shotgun (WGS) entry which is preliminary data.</text>
</comment>
<evidence type="ECO:0000256" key="1">
    <source>
        <dbReference type="SAM" id="MobiDB-lite"/>
    </source>
</evidence>
<dbReference type="Gene3D" id="3.30.530.20">
    <property type="match status" value="1"/>
</dbReference>
<name>A0A2A6JBL7_9HYPH</name>
<dbReference type="AlphaFoldDB" id="A0A2A6JBL7"/>
<reference evidence="2 3" key="1">
    <citation type="submission" date="2017-09" db="EMBL/GenBank/DDBJ databases">
        <title>Comparative genomics of rhizobia isolated from Phaseolus vulgaris in China.</title>
        <authorList>
            <person name="Tong W."/>
        </authorList>
    </citation>
    <scope>NUCLEOTIDE SEQUENCE [LARGE SCALE GENOMIC DNA]</scope>
    <source>
        <strain evidence="2 3">C5</strain>
    </source>
</reference>
<dbReference type="EMBL" id="NWSV01000008">
    <property type="protein sequence ID" value="PDT03331.1"/>
    <property type="molecule type" value="Genomic_DNA"/>
</dbReference>